<dbReference type="Pfam" id="PF13649">
    <property type="entry name" value="Methyltransf_25"/>
    <property type="match status" value="1"/>
</dbReference>
<reference evidence="3 4" key="1">
    <citation type="submission" date="2014-02" db="EMBL/GenBank/DDBJ databases">
        <title>The genome sequence of the entomopathogenic fungus Metarhizium robertsii ARSEF 2575.</title>
        <authorList>
            <person name="Giuliano Garisto Donzelli B."/>
            <person name="Roe B.A."/>
            <person name="Macmil S.L."/>
            <person name="Krasnoff S.B."/>
            <person name="Gibson D.M."/>
        </authorList>
    </citation>
    <scope>NUCLEOTIDE SEQUENCE [LARGE SCALE GENOMIC DNA]</scope>
    <source>
        <strain evidence="3 4">ARSEF 2575</strain>
    </source>
</reference>
<keyword evidence="3" id="KW-0489">Methyltransferase</keyword>
<proteinExistence type="predicted"/>
<dbReference type="Gene3D" id="3.40.50.150">
    <property type="entry name" value="Vaccinia Virus protein VP39"/>
    <property type="match status" value="1"/>
</dbReference>
<dbReference type="InterPro" id="IPR029063">
    <property type="entry name" value="SAM-dependent_MTases_sf"/>
</dbReference>
<dbReference type="InterPro" id="IPR041698">
    <property type="entry name" value="Methyltransf_25"/>
</dbReference>
<dbReference type="Proteomes" id="UP000030151">
    <property type="component" value="Unassembled WGS sequence"/>
</dbReference>
<gene>
    <name evidence="3" type="ORF">X797_003932</name>
</gene>
<dbReference type="AlphaFoldDB" id="A0A0A1UZK4"/>
<evidence type="ECO:0000313" key="4">
    <source>
        <dbReference type="Proteomes" id="UP000030151"/>
    </source>
</evidence>
<dbReference type="PANTHER" id="PTHR43861">
    <property type="entry name" value="TRANS-ACONITATE 2-METHYLTRANSFERASE-RELATED"/>
    <property type="match status" value="1"/>
</dbReference>
<dbReference type="CDD" id="cd02440">
    <property type="entry name" value="AdoMet_MTases"/>
    <property type="match status" value="1"/>
</dbReference>
<sequence>MTPRHFSQFEQAQKSYQTRAKDYDSSWHPQYTARFMELIDIQPGDRVLVLACGTGLEAVIACPLVGDNGLVTALDASTAMMDVCRKKQATDEILSRRLVLIQHDVTDLESCEHLGKGSYDVIICSNAFVLFDEPGRVVSQWAGYLRRGGRLIVDIPHENHPRQGLFMKKAIQQMGMTYPASRSWIESVDSFRGILEARHLHAFRVEALDKEAGKGHVFLGRDEIGSMFDYITQDHLMECLADEQFRSKARLLFEREWDSAAEREGNGKVKVSYVLYVYVAEKV</sequence>
<feature type="domain" description="Methyltransferase" evidence="2">
    <location>
        <begin position="47"/>
        <end position="149"/>
    </location>
</feature>
<dbReference type="OrthoDB" id="4935313at2759"/>
<protein>
    <submittedName>
        <fullName evidence="3">S-adenosylmethionine-dependent methyltransferase family protein</fullName>
    </submittedName>
</protein>
<name>A0A0A1UZK4_9HYPO</name>
<accession>A0A0A1UZK4</accession>
<keyword evidence="1 3" id="KW-0808">Transferase</keyword>
<dbReference type="eggNOG" id="ENOG502SAHW">
    <property type="taxonomic scope" value="Eukaryota"/>
</dbReference>
<dbReference type="SUPFAM" id="SSF53335">
    <property type="entry name" value="S-adenosyl-L-methionine-dependent methyltransferases"/>
    <property type="match status" value="1"/>
</dbReference>
<dbReference type="GO" id="GO:0008168">
    <property type="term" value="F:methyltransferase activity"/>
    <property type="evidence" value="ECO:0007669"/>
    <property type="project" value="UniProtKB-KW"/>
</dbReference>
<comment type="caution">
    <text evidence="3">The sequence shown here is derived from an EMBL/GenBank/DDBJ whole genome shotgun (WGS) entry which is preliminary data.</text>
</comment>
<evidence type="ECO:0000259" key="2">
    <source>
        <dbReference type="Pfam" id="PF13649"/>
    </source>
</evidence>
<dbReference type="EMBL" id="JELW01000004">
    <property type="protein sequence ID" value="EXV02811.1"/>
    <property type="molecule type" value="Genomic_DNA"/>
</dbReference>
<evidence type="ECO:0000256" key="1">
    <source>
        <dbReference type="ARBA" id="ARBA00022679"/>
    </source>
</evidence>
<dbReference type="GO" id="GO:0032259">
    <property type="term" value="P:methylation"/>
    <property type="evidence" value="ECO:0007669"/>
    <property type="project" value="UniProtKB-KW"/>
</dbReference>
<dbReference type="HOGENOM" id="CLU_037990_2_6_1"/>
<organism evidence="3 4">
    <name type="scientific">Metarhizium robertsii</name>
    <dbReference type="NCBI Taxonomy" id="568076"/>
    <lineage>
        <taxon>Eukaryota</taxon>
        <taxon>Fungi</taxon>
        <taxon>Dikarya</taxon>
        <taxon>Ascomycota</taxon>
        <taxon>Pezizomycotina</taxon>
        <taxon>Sordariomycetes</taxon>
        <taxon>Hypocreomycetidae</taxon>
        <taxon>Hypocreales</taxon>
        <taxon>Clavicipitaceae</taxon>
        <taxon>Metarhizium</taxon>
    </lineage>
</organism>
<evidence type="ECO:0000313" key="3">
    <source>
        <dbReference type="EMBL" id="EXV02811.1"/>
    </source>
</evidence>